<dbReference type="AlphaFoldDB" id="A0A1X3GDU5"/>
<proteinExistence type="predicted"/>
<organism evidence="1 2">
    <name type="scientific">Bradyrhizobium canariense</name>
    <dbReference type="NCBI Taxonomy" id="255045"/>
    <lineage>
        <taxon>Bacteria</taxon>
        <taxon>Pseudomonadati</taxon>
        <taxon>Pseudomonadota</taxon>
        <taxon>Alphaproteobacteria</taxon>
        <taxon>Hyphomicrobiales</taxon>
        <taxon>Nitrobacteraceae</taxon>
        <taxon>Bradyrhizobium</taxon>
    </lineage>
</organism>
<evidence type="ECO:0000313" key="1">
    <source>
        <dbReference type="EMBL" id="OSJ05133.1"/>
    </source>
</evidence>
<name>A0A1X3GDU5_9BRAD</name>
<accession>A0A1X3GDU5</accession>
<protein>
    <submittedName>
        <fullName evidence="1">Uncharacterized protein</fullName>
    </submittedName>
</protein>
<gene>
    <name evidence="1" type="ORF">BSZ18_26835</name>
</gene>
<dbReference type="Proteomes" id="UP000193553">
    <property type="component" value="Unassembled WGS sequence"/>
</dbReference>
<reference evidence="1 2" key="1">
    <citation type="submission" date="2017-03" db="EMBL/GenBank/DDBJ databases">
        <title>Whole genome sequences of fourteen strains of Bradyrhizobium canariense and one strain of Bradyrhizobium japonicum isolated from Lupinus (Papilionoideae: Genisteae) species in Algeria.</title>
        <authorList>
            <person name="Crovadore J."/>
            <person name="Chekireb D."/>
            <person name="Brachmann A."/>
            <person name="Chablais R."/>
            <person name="Cochard B."/>
            <person name="Lefort F."/>
        </authorList>
    </citation>
    <scope>NUCLEOTIDE SEQUENCE [LARGE SCALE GENOMIC DNA]</scope>
    <source>
        <strain evidence="1 2">UBMA195</strain>
    </source>
</reference>
<comment type="caution">
    <text evidence="1">The sequence shown here is derived from an EMBL/GenBank/DDBJ whole genome shotgun (WGS) entry which is preliminary data.</text>
</comment>
<sequence length="61" mass="6866">MAAELAAGYCGERTAEDFLKRVGKEYPLPRVAQGRRRLWLRDDLDRAIAPDGGRGDLAEEY</sequence>
<evidence type="ECO:0000313" key="2">
    <source>
        <dbReference type="Proteomes" id="UP000193553"/>
    </source>
</evidence>
<dbReference type="EMBL" id="NAFI01000183">
    <property type="protein sequence ID" value="OSJ05133.1"/>
    <property type="molecule type" value="Genomic_DNA"/>
</dbReference>